<gene>
    <name evidence="5" type="ORF">AN964_01770</name>
</gene>
<evidence type="ECO:0000256" key="2">
    <source>
        <dbReference type="ARBA" id="ARBA00022801"/>
    </source>
</evidence>
<dbReference type="PRINTS" id="PR00502">
    <property type="entry name" value="NUDIXFAMILY"/>
</dbReference>
<dbReference type="EMBL" id="LJJC01000004">
    <property type="protein sequence ID" value="KQL52396.1"/>
    <property type="molecule type" value="Genomic_DNA"/>
</dbReference>
<evidence type="ECO:0000256" key="1">
    <source>
        <dbReference type="ARBA" id="ARBA00005582"/>
    </source>
</evidence>
<organism evidence="5 6">
    <name type="scientific">Heyndrickxia shackletonii</name>
    <dbReference type="NCBI Taxonomy" id="157838"/>
    <lineage>
        <taxon>Bacteria</taxon>
        <taxon>Bacillati</taxon>
        <taxon>Bacillota</taxon>
        <taxon>Bacilli</taxon>
        <taxon>Bacillales</taxon>
        <taxon>Bacillaceae</taxon>
        <taxon>Heyndrickxia</taxon>
    </lineage>
</organism>
<dbReference type="GO" id="GO:0016787">
    <property type="term" value="F:hydrolase activity"/>
    <property type="evidence" value="ECO:0007669"/>
    <property type="project" value="UniProtKB-KW"/>
</dbReference>
<dbReference type="InterPro" id="IPR000086">
    <property type="entry name" value="NUDIX_hydrolase_dom"/>
</dbReference>
<reference evidence="5 6" key="1">
    <citation type="submission" date="2015-09" db="EMBL/GenBank/DDBJ databases">
        <title>Genome sequencing project for genomic taxonomy and phylogenomics of Bacillus-like bacteria.</title>
        <authorList>
            <person name="Liu B."/>
            <person name="Wang J."/>
            <person name="Zhu Y."/>
            <person name="Liu G."/>
            <person name="Chen Q."/>
            <person name="Chen Z."/>
            <person name="Lan J."/>
            <person name="Che J."/>
            <person name="Ge C."/>
            <person name="Shi H."/>
            <person name="Pan Z."/>
            <person name="Liu X."/>
        </authorList>
    </citation>
    <scope>NUCLEOTIDE SEQUENCE [LARGE SCALE GENOMIC DNA]</scope>
    <source>
        <strain evidence="5 6">LMG 18435</strain>
    </source>
</reference>
<dbReference type="STRING" id="157838.AN964_01770"/>
<comment type="similarity">
    <text evidence="1 3">Belongs to the Nudix hydrolase family.</text>
</comment>
<name>A0A0Q3WVJ1_9BACI</name>
<accession>A0A0Q3WVJ1</accession>
<dbReference type="AlphaFoldDB" id="A0A0Q3WVJ1"/>
<dbReference type="PROSITE" id="PS00893">
    <property type="entry name" value="NUDIX_BOX"/>
    <property type="match status" value="1"/>
</dbReference>
<evidence type="ECO:0000259" key="4">
    <source>
        <dbReference type="PROSITE" id="PS51462"/>
    </source>
</evidence>
<dbReference type="RefSeq" id="WP_055738077.1">
    <property type="nucleotide sequence ID" value="NZ_JAAIWL010000007.1"/>
</dbReference>
<protein>
    <submittedName>
        <fullName evidence="5">DNA mismatch repair protein MutT</fullName>
    </submittedName>
</protein>
<dbReference type="OrthoDB" id="9800077at2"/>
<sequence>MDQRGIVLVVSVSIFKDEEVLMIKENKPTAIGKWNFPSGHIEYGEDILSAALREVKEETGYEVKFISTTGVYNFQSSTGDQVILFHFTAKLSGGSLNLTEEEIIDCKWIKLNELAEMEDKELREVGVVRQITNNLQRGNLFPISMFHDQLLSTVGGASITKDSNI</sequence>
<proteinExistence type="inferred from homology"/>
<evidence type="ECO:0000313" key="6">
    <source>
        <dbReference type="Proteomes" id="UP000051888"/>
    </source>
</evidence>
<dbReference type="InterPro" id="IPR020084">
    <property type="entry name" value="NUDIX_hydrolase_CS"/>
</dbReference>
<dbReference type="PROSITE" id="PS51462">
    <property type="entry name" value="NUDIX"/>
    <property type="match status" value="1"/>
</dbReference>
<dbReference type="PANTHER" id="PTHR43736:SF1">
    <property type="entry name" value="DIHYDRONEOPTERIN TRIPHOSPHATE DIPHOSPHATASE"/>
    <property type="match status" value="1"/>
</dbReference>
<dbReference type="Gene3D" id="3.90.79.10">
    <property type="entry name" value="Nucleoside Triphosphate Pyrophosphohydrolase"/>
    <property type="match status" value="1"/>
</dbReference>
<comment type="caution">
    <text evidence="5">The sequence shown here is derived from an EMBL/GenBank/DDBJ whole genome shotgun (WGS) entry which is preliminary data.</text>
</comment>
<dbReference type="InterPro" id="IPR015797">
    <property type="entry name" value="NUDIX_hydrolase-like_dom_sf"/>
</dbReference>
<dbReference type="CDD" id="cd02883">
    <property type="entry name" value="NUDIX_Hydrolase"/>
    <property type="match status" value="1"/>
</dbReference>
<dbReference type="SUPFAM" id="SSF55811">
    <property type="entry name" value="Nudix"/>
    <property type="match status" value="1"/>
</dbReference>
<evidence type="ECO:0000256" key="3">
    <source>
        <dbReference type="RuleBase" id="RU003476"/>
    </source>
</evidence>
<dbReference type="PATRIC" id="fig|157838.3.peg.392"/>
<keyword evidence="6" id="KW-1185">Reference proteome</keyword>
<dbReference type="InterPro" id="IPR020476">
    <property type="entry name" value="Nudix_hydrolase"/>
</dbReference>
<dbReference type="PANTHER" id="PTHR43736">
    <property type="entry name" value="ADP-RIBOSE PYROPHOSPHATASE"/>
    <property type="match status" value="1"/>
</dbReference>
<evidence type="ECO:0000313" key="5">
    <source>
        <dbReference type="EMBL" id="KQL52396.1"/>
    </source>
</evidence>
<dbReference type="Pfam" id="PF00293">
    <property type="entry name" value="NUDIX"/>
    <property type="match status" value="1"/>
</dbReference>
<keyword evidence="2 3" id="KW-0378">Hydrolase</keyword>
<dbReference type="Proteomes" id="UP000051888">
    <property type="component" value="Unassembled WGS sequence"/>
</dbReference>
<feature type="domain" description="Nudix hydrolase" evidence="4">
    <location>
        <begin position="5"/>
        <end position="131"/>
    </location>
</feature>